<feature type="transmembrane region" description="Helical" evidence="9">
    <location>
        <begin position="165"/>
        <end position="186"/>
    </location>
</feature>
<evidence type="ECO:0000256" key="6">
    <source>
        <dbReference type="ARBA" id="ARBA00023136"/>
    </source>
</evidence>
<keyword evidence="6 9" id="KW-0472">Membrane</keyword>
<evidence type="ECO:0000313" key="12">
    <source>
        <dbReference type="Proteomes" id="UP000288716"/>
    </source>
</evidence>
<reference evidence="11 12" key="1">
    <citation type="journal article" date="2018" name="Gigascience">
        <title>Genomes of trombidid mites reveal novel predicted allergens and laterally-transferred genes associated with secondary metabolism.</title>
        <authorList>
            <person name="Dong X."/>
            <person name="Chaisiri K."/>
            <person name="Xia D."/>
            <person name="Armstrong S.D."/>
            <person name="Fang Y."/>
            <person name="Donnelly M.J."/>
            <person name="Kadowaki T."/>
            <person name="McGarry J.W."/>
            <person name="Darby A.C."/>
            <person name="Makepeace B.L."/>
        </authorList>
    </citation>
    <scope>NUCLEOTIDE SEQUENCE [LARGE SCALE GENOMIC DNA]</scope>
    <source>
        <strain evidence="11">UoL-UT</strain>
    </source>
</reference>
<dbReference type="SUPFAM" id="SSF81321">
    <property type="entry name" value="Family A G protein-coupled receptor-like"/>
    <property type="match status" value="1"/>
</dbReference>
<sequence>MNVIKVDLLEPLNYSVIDNQSFVLQQLSSRISEHFGSGRNFNIAAESVLVFSYCIIIALGILTNSVIIFIIHANNKLKTPHNFLIVNLNLSDIILCAVCSPSTLCQVITSNWFQGLFLCKFVPFIQAATSFVSTGTISIITLQRLEILKLGDIKNKKQISMKNDVLVKTTIIWFLALLLSIPTFVYRTVVNVEMSGIHLFDSS</sequence>
<dbReference type="OrthoDB" id="6417091at2759"/>
<name>A0A443SIK6_9ACAR</name>
<evidence type="ECO:0000256" key="3">
    <source>
        <dbReference type="ARBA" id="ARBA00022692"/>
    </source>
</evidence>
<keyword evidence="5" id="KW-0297">G-protein coupled receptor</keyword>
<keyword evidence="7 11" id="KW-0675">Receptor</keyword>
<dbReference type="PROSITE" id="PS50262">
    <property type="entry name" value="G_PROTEIN_RECEP_F1_2"/>
    <property type="match status" value="1"/>
</dbReference>
<comment type="subcellular location">
    <subcellularLocation>
        <location evidence="1">Membrane</location>
        <topology evidence="1">Multi-pass membrane protein</topology>
    </subcellularLocation>
</comment>
<organism evidence="11 12">
    <name type="scientific">Leptotrombidium deliense</name>
    <dbReference type="NCBI Taxonomy" id="299467"/>
    <lineage>
        <taxon>Eukaryota</taxon>
        <taxon>Metazoa</taxon>
        <taxon>Ecdysozoa</taxon>
        <taxon>Arthropoda</taxon>
        <taxon>Chelicerata</taxon>
        <taxon>Arachnida</taxon>
        <taxon>Acari</taxon>
        <taxon>Acariformes</taxon>
        <taxon>Trombidiformes</taxon>
        <taxon>Prostigmata</taxon>
        <taxon>Anystina</taxon>
        <taxon>Parasitengona</taxon>
        <taxon>Trombiculoidea</taxon>
        <taxon>Trombiculidae</taxon>
        <taxon>Leptotrombidium</taxon>
    </lineage>
</organism>
<evidence type="ECO:0000259" key="10">
    <source>
        <dbReference type="PROSITE" id="PS50262"/>
    </source>
</evidence>
<dbReference type="VEuPathDB" id="VectorBase:LDEU004679"/>
<protein>
    <submittedName>
        <fullName evidence="11">Neuropeptide Y receptor type 1-like protein</fullName>
    </submittedName>
</protein>
<evidence type="ECO:0000256" key="2">
    <source>
        <dbReference type="ARBA" id="ARBA00010663"/>
    </source>
</evidence>
<evidence type="ECO:0000313" key="11">
    <source>
        <dbReference type="EMBL" id="RWS27361.1"/>
    </source>
</evidence>
<dbReference type="PRINTS" id="PR00237">
    <property type="entry name" value="GPCRRHODOPSN"/>
</dbReference>
<dbReference type="InterPro" id="IPR000276">
    <property type="entry name" value="GPCR_Rhodpsn"/>
</dbReference>
<dbReference type="GO" id="GO:0016020">
    <property type="term" value="C:membrane"/>
    <property type="evidence" value="ECO:0007669"/>
    <property type="project" value="UniProtKB-SubCell"/>
</dbReference>
<dbReference type="PANTHER" id="PTHR24235">
    <property type="entry name" value="NEUROPEPTIDE Y RECEPTOR"/>
    <property type="match status" value="1"/>
</dbReference>
<keyword evidence="12" id="KW-1185">Reference proteome</keyword>
<gene>
    <name evidence="11" type="ORF">B4U80_13723</name>
</gene>
<keyword evidence="3 9" id="KW-0812">Transmembrane</keyword>
<evidence type="ECO:0000256" key="7">
    <source>
        <dbReference type="ARBA" id="ARBA00023170"/>
    </source>
</evidence>
<dbReference type="InterPro" id="IPR017452">
    <property type="entry name" value="GPCR_Rhodpsn_7TM"/>
</dbReference>
<comment type="similarity">
    <text evidence="2">Belongs to the G-protein coupled receptor 1 family.</text>
</comment>
<evidence type="ECO:0000256" key="1">
    <source>
        <dbReference type="ARBA" id="ARBA00004141"/>
    </source>
</evidence>
<evidence type="ECO:0000256" key="9">
    <source>
        <dbReference type="SAM" id="Phobius"/>
    </source>
</evidence>
<feature type="transmembrane region" description="Helical" evidence="9">
    <location>
        <begin position="124"/>
        <end position="145"/>
    </location>
</feature>
<dbReference type="PANTHER" id="PTHR24235:SF12">
    <property type="entry name" value="G-PROTEIN COUPLED RECEPTORS FAMILY 1 PROFILE DOMAIN-CONTAINING PROTEIN"/>
    <property type="match status" value="1"/>
</dbReference>
<feature type="transmembrane region" description="Helical" evidence="9">
    <location>
        <begin position="50"/>
        <end position="71"/>
    </location>
</feature>
<dbReference type="AlphaFoldDB" id="A0A443SIK6"/>
<dbReference type="Gene3D" id="1.20.1070.10">
    <property type="entry name" value="Rhodopsin 7-helix transmembrane proteins"/>
    <property type="match status" value="1"/>
</dbReference>
<accession>A0A443SIK6</accession>
<dbReference type="Pfam" id="PF00001">
    <property type="entry name" value="7tm_1"/>
    <property type="match status" value="1"/>
</dbReference>
<comment type="caution">
    <text evidence="11">The sequence shown here is derived from an EMBL/GenBank/DDBJ whole genome shotgun (WGS) entry which is preliminary data.</text>
</comment>
<dbReference type="EMBL" id="NCKV01002071">
    <property type="protein sequence ID" value="RWS27361.1"/>
    <property type="molecule type" value="Genomic_DNA"/>
</dbReference>
<evidence type="ECO:0000256" key="8">
    <source>
        <dbReference type="ARBA" id="ARBA00023224"/>
    </source>
</evidence>
<evidence type="ECO:0000256" key="5">
    <source>
        <dbReference type="ARBA" id="ARBA00023040"/>
    </source>
</evidence>
<dbReference type="STRING" id="299467.A0A443SIK6"/>
<evidence type="ECO:0000256" key="4">
    <source>
        <dbReference type="ARBA" id="ARBA00022989"/>
    </source>
</evidence>
<keyword evidence="4 9" id="KW-1133">Transmembrane helix</keyword>
<dbReference type="Proteomes" id="UP000288716">
    <property type="component" value="Unassembled WGS sequence"/>
</dbReference>
<proteinExistence type="inferred from homology"/>
<feature type="domain" description="G-protein coupled receptors family 1 profile" evidence="10">
    <location>
        <begin position="63"/>
        <end position="203"/>
    </location>
</feature>
<keyword evidence="8" id="KW-0807">Transducer</keyword>
<dbReference type="GO" id="GO:0004930">
    <property type="term" value="F:G protein-coupled receptor activity"/>
    <property type="evidence" value="ECO:0007669"/>
    <property type="project" value="UniProtKB-KW"/>
</dbReference>